<feature type="compositionally biased region" description="Basic and acidic residues" evidence="1">
    <location>
        <begin position="258"/>
        <end position="269"/>
    </location>
</feature>
<evidence type="ECO:0000313" key="2">
    <source>
        <dbReference type="EMBL" id="CAK7263497.1"/>
    </source>
</evidence>
<gene>
    <name evidence="2" type="ORF">SEPCBS119000_000520</name>
</gene>
<feature type="compositionally biased region" description="Polar residues" evidence="1">
    <location>
        <begin position="185"/>
        <end position="199"/>
    </location>
</feature>
<evidence type="ECO:0000256" key="1">
    <source>
        <dbReference type="SAM" id="MobiDB-lite"/>
    </source>
</evidence>
<keyword evidence="3" id="KW-1185">Reference proteome</keyword>
<sequence length="324" mass="33948">MGRTRSMPGVNGAGHLQFFTDPRSSSPNLIPSYGGGRRSPAPTVRIPKKSLVEDVFPSSPTRVSVFHDSDRPLHERSSSPNLDIQPSDTFNASFTSEPLARTHRPSSPYSRPSSTGNNMSFSPSSTPHSVSAPSLSTGTSSSSIASVTSFNSTTSTSSSASTDTPSATHFAAVPPSACGLPPASVTITPPTSAASSPLHQPTDKLLLLPAPSYSSLGGLSTSSASVPTTPTSTRSRSPSISSLETIPDSPDAEEAAMEAERMAQLKADADAVDNNADSKSGRSSLDTPVRGRTLTFGSREKRKRWSVCGAERRGDLDLETIWEV</sequence>
<name>A0ABP0D5X0_9PEZI</name>
<organism evidence="2 3">
    <name type="scientific">Sporothrix epigloea</name>
    <dbReference type="NCBI Taxonomy" id="1892477"/>
    <lineage>
        <taxon>Eukaryota</taxon>
        <taxon>Fungi</taxon>
        <taxon>Dikarya</taxon>
        <taxon>Ascomycota</taxon>
        <taxon>Pezizomycotina</taxon>
        <taxon>Sordariomycetes</taxon>
        <taxon>Sordariomycetidae</taxon>
        <taxon>Ophiostomatales</taxon>
        <taxon>Ophiostomataceae</taxon>
        <taxon>Sporothrix</taxon>
    </lineage>
</organism>
<dbReference type="Proteomes" id="UP001642502">
    <property type="component" value="Unassembled WGS sequence"/>
</dbReference>
<comment type="caution">
    <text evidence="2">The sequence shown here is derived from an EMBL/GenBank/DDBJ whole genome shotgun (WGS) entry which is preliminary data.</text>
</comment>
<feature type="region of interest" description="Disordered" evidence="1">
    <location>
        <begin position="1"/>
        <end position="44"/>
    </location>
</feature>
<feature type="compositionally biased region" description="Low complexity" evidence="1">
    <location>
        <begin position="205"/>
        <end position="242"/>
    </location>
</feature>
<feature type="region of interest" description="Disordered" evidence="1">
    <location>
        <begin position="56"/>
        <end position="293"/>
    </location>
</feature>
<accession>A0ABP0D5X0</accession>
<protein>
    <recommendedName>
        <fullName evidence="4">Basic proline-rich protein</fullName>
    </recommendedName>
</protein>
<feature type="compositionally biased region" description="Basic and acidic residues" evidence="1">
    <location>
        <begin position="65"/>
        <end position="77"/>
    </location>
</feature>
<dbReference type="EMBL" id="CAWUON010000003">
    <property type="protein sequence ID" value="CAK7263497.1"/>
    <property type="molecule type" value="Genomic_DNA"/>
</dbReference>
<feature type="compositionally biased region" description="Polar residues" evidence="1">
    <location>
        <begin position="78"/>
        <end position="96"/>
    </location>
</feature>
<feature type="compositionally biased region" description="Low complexity" evidence="1">
    <location>
        <begin position="105"/>
        <end position="168"/>
    </location>
</feature>
<proteinExistence type="predicted"/>
<evidence type="ECO:0000313" key="3">
    <source>
        <dbReference type="Proteomes" id="UP001642502"/>
    </source>
</evidence>
<evidence type="ECO:0008006" key="4">
    <source>
        <dbReference type="Google" id="ProtNLM"/>
    </source>
</evidence>
<reference evidence="2 3" key="1">
    <citation type="submission" date="2024-01" db="EMBL/GenBank/DDBJ databases">
        <authorList>
            <person name="Allen C."/>
            <person name="Tagirdzhanova G."/>
        </authorList>
    </citation>
    <scope>NUCLEOTIDE SEQUENCE [LARGE SCALE GENOMIC DNA]</scope>
    <source>
        <strain evidence="2 3">CBS 119000</strain>
    </source>
</reference>